<dbReference type="Proteomes" id="UP000077266">
    <property type="component" value="Unassembled WGS sequence"/>
</dbReference>
<dbReference type="AlphaFoldDB" id="A0A165PIV3"/>
<name>A0A165PIV3_EXIGL</name>
<keyword evidence="3" id="KW-1185">Reference proteome</keyword>
<keyword evidence="1" id="KW-0812">Transmembrane</keyword>
<evidence type="ECO:0000256" key="1">
    <source>
        <dbReference type="SAM" id="Phobius"/>
    </source>
</evidence>
<keyword evidence="1" id="KW-1133">Transmembrane helix</keyword>
<sequence length="218" mass="23739">MVASTRSAHFFDNACSPTNCHLSLCIRPARAPRLDLACPPTASTTSSSRCAMQLPALTQARAWPSATASAVCWLAYLNACAVRRAAARLVVPAHLPVFSLSVFVLPFTSILRGSNFHTSYFLQRMTLVWSAKVYASCSVLHVRWVVTGSARKRCCLDVNARALRRRIGAKATFRTRRCASGTCSGHVATEARCTGSREHDILFCLVVRARAVRLGVLA</sequence>
<proteinExistence type="predicted"/>
<feature type="transmembrane region" description="Helical" evidence="1">
    <location>
        <begin position="89"/>
        <end position="107"/>
    </location>
</feature>
<organism evidence="2 3">
    <name type="scientific">Exidia glandulosa HHB12029</name>
    <dbReference type="NCBI Taxonomy" id="1314781"/>
    <lineage>
        <taxon>Eukaryota</taxon>
        <taxon>Fungi</taxon>
        <taxon>Dikarya</taxon>
        <taxon>Basidiomycota</taxon>
        <taxon>Agaricomycotina</taxon>
        <taxon>Agaricomycetes</taxon>
        <taxon>Auriculariales</taxon>
        <taxon>Exidiaceae</taxon>
        <taxon>Exidia</taxon>
    </lineage>
</organism>
<accession>A0A165PIV3</accession>
<evidence type="ECO:0000313" key="3">
    <source>
        <dbReference type="Proteomes" id="UP000077266"/>
    </source>
</evidence>
<protein>
    <submittedName>
        <fullName evidence="2">Uncharacterized protein</fullName>
    </submittedName>
</protein>
<keyword evidence="1" id="KW-0472">Membrane</keyword>
<dbReference type="InParanoid" id="A0A165PIV3"/>
<evidence type="ECO:0000313" key="2">
    <source>
        <dbReference type="EMBL" id="KZW02239.1"/>
    </source>
</evidence>
<reference evidence="2 3" key="1">
    <citation type="journal article" date="2016" name="Mol. Biol. Evol.">
        <title>Comparative Genomics of Early-Diverging Mushroom-Forming Fungi Provides Insights into the Origins of Lignocellulose Decay Capabilities.</title>
        <authorList>
            <person name="Nagy L.G."/>
            <person name="Riley R."/>
            <person name="Tritt A."/>
            <person name="Adam C."/>
            <person name="Daum C."/>
            <person name="Floudas D."/>
            <person name="Sun H."/>
            <person name="Yadav J.S."/>
            <person name="Pangilinan J."/>
            <person name="Larsson K.H."/>
            <person name="Matsuura K."/>
            <person name="Barry K."/>
            <person name="Labutti K."/>
            <person name="Kuo R."/>
            <person name="Ohm R.A."/>
            <person name="Bhattacharya S.S."/>
            <person name="Shirouzu T."/>
            <person name="Yoshinaga Y."/>
            <person name="Martin F.M."/>
            <person name="Grigoriev I.V."/>
            <person name="Hibbett D.S."/>
        </authorList>
    </citation>
    <scope>NUCLEOTIDE SEQUENCE [LARGE SCALE GENOMIC DNA]</scope>
    <source>
        <strain evidence="2 3">HHB12029</strain>
    </source>
</reference>
<gene>
    <name evidence="2" type="ORF">EXIGLDRAFT_483390</name>
</gene>
<dbReference type="EMBL" id="KV425889">
    <property type="protein sequence ID" value="KZW02239.1"/>
    <property type="molecule type" value="Genomic_DNA"/>
</dbReference>
<feature type="transmembrane region" description="Helical" evidence="1">
    <location>
        <begin position="127"/>
        <end position="146"/>
    </location>
</feature>